<protein>
    <submittedName>
        <fullName evidence="2">Mycoredoxin</fullName>
    </submittedName>
</protein>
<keyword evidence="3" id="KW-1185">Reference proteome</keyword>
<name>A0ABY4M2G4_9ACTN</name>
<gene>
    <name evidence="2" type="ORF">K9S39_08910</name>
</gene>
<dbReference type="Gene3D" id="3.40.30.10">
    <property type="entry name" value="Glutaredoxin"/>
    <property type="match status" value="1"/>
</dbReference>
<dbReference type="PANTHER" id="PTHR34386:SF1">
    <property type="entry name" value="GLUTAREDOXIN-LIKE PROTEIN NRDH"/>
    <property type="match status" value="1"/>
</dbReference>
<dbReference type="InterPro" id="IPR011915">
    <property type="entry name" value="GlrX_actino"/>
</dbReference>
<evidence type="ECO:0000313" key="3">
    <source>
        <dbReference type="Proteomes" id="UP000830115"/>
    </source>
</evidence>
<dbReference type="PANTHER" id="PTHR34386">
    <property type="entry name" value="GLUTAREDOXIN"/>
    <property type="match status" value="1"/>
</dbReference>
<dbReference type="InterPro" id="IPR051548">
    <property type="entry name" value="Grx-like_ET"/>
</dbReference>
<dbReference type="CDD" id="cd02976">
    <property type="entry name" value="NrdH"/>
    <property type="match status" value="1"/>
</dbReference>
<proteinExistence type="predicted"/>
<organism evidence="2 3">
    <name type="scientific">Streptomyces halobius</name>
    <dbReference type="NCBI Taxonomy" id="2879846"/>
    <lineage>
        <taxon>Bacteria</taxon>
        <taxon>Bacillati</taxon>
        <taxon>Actinomycetota</taxon>
        <taxon>Actinomycetes</taxon>
        <taxon>Kitasatosporales</taxon>
        <taxon>Streptomycetaceae</taxon>
        <taxon>Streptomyces</taxon>
    </lineage>
</organism>
<evidence type="ECO:0000313" key="2">
    <source>
        <dbReference type="EMBL" id="UQA91955.1"/>
    </source>
</evidence>
<reference evidence="2" key="1">
    <citation type="submission" date="2021-10" db="EMBL/GenBank/DDBJ databases">
        <title>Streptomyces nigrumlapis sp.nov.,an antimicrobial producing actinobacterium isolated from Black Gobi rocks.</title>
        <authorList>
            <person name="Wen Y."/>
            <person name="Zhang W."/>
            <person name="Liu X.G."/>
        </authorList>
    </citation>
    <scope>NUCLEOTIDE SEQUENCE</scope>
    <source>
        <strain evidence="2">ST13-2-2</strain>
    </source>
</reference>
<sequence length="112" mass="12371">MSDPKAPKTEAVRVYWRPGCPYCAMLRHGLKRTGLPVEWHDIWEDGRAAAYVRSLNGGNETVPTVEVAGRALTNPSAREVLAMVRAHAPHLAPAAGAAPRRAWLPWRRRTAP</sequence>
<accession>A0ABY4M2G4</accession>
<dbReference type="PROSITE" id="PS51354">
    <property type="entry name" value="GLUTAREDOXIN_2"/>
    <property type="match status" value="1"/>
</dbReference>
<dbReference type="EMBL" id="CP086322">
    <property type="protein sequence ID" value="UQA91955.1"/>
    <property type="molecule type" value="Genomic_DNA"/>
</dbReference>
<dbReference type="Pfam" id="PF00462">
    <property type="entry name" value="Glutaredoxin"/>
    <property type="match status" value="1"/>
</dbReference>
<evidence type="ECO:0000259" key="1">
    <source>
        <dbReference type="Pfam" id="PF00462"/>
    </source>
</evidence>
<dbReference type="InterPro" id="IPR036249">
    <property type="entry name" value="Thioredoxin-like_sf"/>
</dbReference>
<dbReference type="InterPro" id="IPR002109">
    <property type="entry name" value="Glutaredoxin"/>
</dbReference>
<feature type="domain" description="Glutaredoxin" evidence="1">
    <location>
        <begin position="12"/>
        <end position="70"/>
    </location>
</feature>
<dbReference type="NCBIfam" id="TIGR02200">
    <property type="entry name" value="GlrX_actino"/>
    <property type="match status" value="1"/>
</dbReference>
<dbReference type="RefSeq" id="WP_248862770.1">
    <property type="nucleotide sequence ID" value="NZ_CP086322.1"/>
</dbReference>
<dbReference type="SUPFAM" id="SSF52833">
    <property type="entry name" value="Thioredoxin-like"/>
    <property type="match status" value="1"/>
</dbReference>
<dbReference type="Proteomes" id="UP000830115">
    <property type="component" value="Chromosome"/>
</dbReference>